<gene>
    <name evidence="4" type="ORF">COB21_03755</name>
</gene>
<dbReference type="Pfam" id="PF01522">
    <property type="entry name" value="Polysacc_deac_1"/>
    <property type="match status" value="1"/>
</dbReference>
<dbReference type="InterPro" id="IPR011330">
    <property type="entry name" value="Glyco_hydro/deAcase_b/a-brl"/>
</dbReference>
<comment type="subcellular location">
    <subcellularLocation>
        <location evidence="1">Secreted</location>
    </subcellularLocation>
</comment>
<proteinExistence type="predicted"/>
<dbReference type="PANTHER" id="PTHR34216:SF3">
    <property type="entry name" value="POLY-BETA-1,6-N-ACETYL-D-GLUCOSAMINE N-DEACETYLASE"/>
    <property type="match status" value="1"/>
</dbReference>
<evidence type="ECO:0000256" key="2">
    <source>
        <dbReference type="ARBA" id="ARBA00022729"/>
    </source>
</evidence>
<comment type="caution">
    <text evidence="4">The sequence shown here is derived from an EMBL/GenBank/DDBJ whole genome shotgun (WGS) entry which is preliminary data.</text>
</comment>
<dbReference type="PANTHER" id="PTHR34216">
    <property type="match status" value="1"/>
</dbReference>
<dbReference type="AlphaFoldDB" id="A0A2A4X497"/>
<protein>
    <submittedName>
        <fullName evidence="4">Polysaccharide deacetylase</fullName>
    </submittedName>
</protein>
<dbReference type="EMBL" id="NVUK01000023">
    <property type="protein sequence ID" value="PCI76857.1"/>
    <property type="molecule type" value="Genomic_DNA"/>
</dbReference>
<dbReference type="GO" id="GO:0005576">
    <property type="term" value="C:extracellular region"/>
    <property type="evidence" value="ECO:0007669"/>
    <property type="project" value="UniProtKB-SubCell"/>
</dbReference>
<sequence>MLFCLLYHKILPHINLHTPFANNLSLFEKHCEYIAKNYKTVHPNEKLTQKTNLCLTFDDATCDFFFFVYPLLKKWGLKATLAVPAAFPLKRCLEPLDKRLAYSEKLLFNHTVKNPSPAFCSWEELKQMADDPLIHIASHSFSHSANPKSLSVEIEESKALLEQTLNQPISTFIFPFGNYQIYPQSLVEKHYTTLFRIGNAANKDWSGIGGLVYRINADHLTSIQGPLTFKKKQIFKAYYFLKQCKRYKPIYKKALAPFI</sequence>
<reference evidence="5" key="1">
    <citation type="submission" date="2017-08" db="EMBL/GenBank/DDBJ databases">
        <title>A dynamic microbial community with high functional redundancy inhabits the cold, oxic subseafloor aquifer.</title>
        <authorList>
            <person name="Tully B.J."/>
            <person name="Wheat C.G."/>
            <person name="Glazer B.T."/>
            <person name="Huber J.A."/>
        </authorList>
    </citation>
    <scope>NUCLEOTIDE SEQUENCE [LARGE SCALE GENOMIC DNA]</scope>
</reference>
<keyword evidence="2" id="KW-0732">Signal</keyword>
<evidence type="ECO:0000313" key="5">
    <source>
        <dbReference type="Proteomes" id="UP000218775"/>
    </source>
</evidence>
<evidence type="ECO:0000259" key="3">
    <source>
        <dbReference type="Pfam" id="PF01522"/>
    </source>
</evidence>
<dbReference type="GO" id="GO:0016810">
    <property type="term" value="F:hydrolase activity, acting on carbon-nitrogen (but not peptide) bonds"/>
    <property type="evidence" value="ECO:0007669"/>
    <property type="project" value="InterPro"/>
</dbReference>
<organism evidence="4 5">
    <name type="scientific">Aerophobetes bacterium</name>
    <dbReference type="NCBI Taxonomy" id="2030807"/>
    <lineage>
        <taxon>Bacteria</taxon>
        <taxon>Candidatus Aerophobota</taxon>
    </lineage>
</organism>
<dbReference type="InterPro" id="IPR002509">
    <property type="entry name" value="NODB_dom"/>
</dbReference>
<dbReference type="Proteomes" id="UP000218775">
    <property type="component" value="Unassembled WGS sequence"/>
</dbReference>
<evidence type="ECO:0000256" key="1">
    <source>
        <dbReference type="ARBA" id="ARBA00004613"/>
    </source>
</evidence>
<dbReference type="SUPFAM" id="SSF88713">
    <property type="entry name" value="Glycoside hydrolase/deacetylase"/>
    <property type="match status" value="1"/>
</dbReference>
<feature type="domain" description="NodB homology" evidence="3">
    <location>
        <begin position="48"/>
        <end position="182"/>
    </location>
</feature>
<evidence type="ECO:0000313" key="4">
    <source>
        <dbReference type="EMBL" id="PCI76857.1"/>
    </source>
</evidence>
<name>A0A2A4X497_UNCAE</name>
<accession>A0A2A4X497</accession>
<dbReference type="GO" id="GO:0005975">
    <property type="term" value="P:carbohydrate metabolic process"/>
    <property type="evidence" value="ECO:0007669"/>
    <property type="project" value="InterPro"/>
</dbReference>
<dbReference type="Gene3D" id="3.20.20.370">
    <property type="entry name" value="Glycoside hydrolase/deacetylase"/>
    <property type="match status" value="1"/>
</dbReference>
<dbReference type="InterPro" id="IPR051398">
    <property type="entry name" value="Polysacch_Deacetylase"/>
</dbReference>